<dbReference type="RefSeq" id="XP_068346923.1">
    <property type="nucleotide sequence ID" value="XM_068496123.1"/>
</dbReference>
<dbReference type="EMBL" id="MLAK01001371">
    <property type="protein sequence ID" value="OHS93786.1"/>
    <property type="molecule type" value="Genomic_DNA"/>
</dbReference>
<keyword evidence="2" id="KW-1185">Reference proteome</keyword>
<accession>A0A1J4J354</accession>
<dbReference type="GeneID" id="94830827"/>
<gene>
    <name evidence="1" type="ORF">TRFO_11596</name>
</gene>
<dbReference type="AlphaFoldDB" id="A0A1J4J354"/>
<reference evidence="1" key="1">
    <citation type="submission" date="2016-10" db="EMBL/GenBank/DDBJ databases">
        <authorList>
            <person name="Benchimol M."/>
            <person name="Almeida L.G."/>
            <person name="Vasconcelos A.T."/>
            <person name="Perreira-Neves A."/>
            <person name="Rosa I.A."/>
            <person name="Tasca T."/>
            <person name="Bogo M.R."/>
            <person name="de Souza W."/>
        </authorList>
    </citation>
    <scope>NUCLEOTIDE SEQUENCE [LARGE SCALE GENOMIC DNA]</scope>
    <source>
        <strain evidence="1">K</strain>
    </source>
</reference>
<protein>
    <submittedName>
        <fullName evidence="1">Uncharacterized protein</fullName>
    </submittedName>
</protein>
<name>A0A1J4J354_9EUKA</name>
<comment type="caution">
    <text evidence="1">The sequence shown here is derived from an EMBL/GenBank/DDBJ whole genome shotgun (WGS) entry which is preliminary data.</text>
</comment>
<evidence type="ECO:0000313" key="2">
    <source>
        <dbReference type="Proteomes" id="UP000179807"/>
    </source>
</evidence>
<organism evidence="1 2">
    <name type="scientific">Tritrichomonas foetus</name>
    <dbReference type="NCBI Taxonomy" id="1144522"/>
    <lineage>
        <taxon>Eukaryota</taxon>
        <taxon>Metamonada</taxon>
        <taxon>Parabasalia</taxon>
        <taxon>Tritrichomonadida</taxon>
        <taxon>Tritrichomonadidae</taxon>
        <taxon>Tritrichomonas</taxon>
    </lineage>
</organism>
<dbReference type="VEuPathDB" id="TrichDB:TRFO_11596"/>
<evidence type="ECO:0000313" key="1">
    <source>
        <dbReference type="EMBL" id="OHS93786.1"/>
    </source>
</evidence>
<dbReference type="Proteomes" id="UP000179807">
    <property type="component" value="Unassembled WGS sequence"/>
</dbReference>
<proteinExistence type="predicted"/>
<sequence length="199" mass="23663">MSFHFTQMETDNTKQTIEDTIKVNEMKERDIEGYNKVVDILTSLKFPKKELLRIAKSLYYRCKGTIKKPGRLEGRKKEAIYCWYRDNWNTSIQYVQADLSKERIHEIGGNCFNYEDIFSSHKKKVHKIAKILVPQQFATNNNNDSKTSISDIKNEMLPEEVLMNLQEETFLIEDFSDEFFQDKEIDICEDDDPYYFCYN</sequence>